<feature type="transmembrane region" description="Helical" evidence="5">
    <location>
        <begin position="99"/>
        <end position="119"/>
    </location>
</feature>
<keyword evidence="1" id="KW-0479">Metal-binding</keyword>
<dbReference type="SMART" id="SM00291">
    <property type="entry name" value="ZnF_ZZ"/>
    <property type="match status" value="3"/>
</dbReference>
<evidence type="ECO:0000313" key="7">
    <source>
        <dbReference type="EMBL" id="KAK1671823.1"/>
    </source>
</evidence>
<organism evidence="7 8">
    <name type="scientific">Colletotrichum godetiae</name>
    <dbReference type="NCBI Taxonomy" id="1209918"/>
    <lineage>
        <taxon>Eukaryota</taxon>
        <taxon>Fungi</taxon>
        <taxon>Dikarya</taxon>
        <taxon>Ascomycota</taxon>
        <taxon>Pezizomycotina</taxon>
        <taxon>Sordariomycetes</taxon>
        <taxon>Hypocreomycetidae</taxon>
        <taxon>Glomerellales</taxon>
        <taxon>Glomerellaceae</taxon>
        <taxon>Colletotrichum</taxon>
        <taxon>Colletotrichum acutatum species complex</taxon>
    </lineage>
</organism>
<dbReference type="InterPro" id="IPR043145">
    <property type="entry name" value="Znf_ZZ_sf"/>
</dbReference>
<keyword evidence="2 4" id="KW-0863">Zinc-finger</keyword>
<keyword evidence="3" id="KW-0862">Zinc</keyword>
<dbReference type="SUPFAM" id="SSF57850">
    <property type="entry name" value="RING/U-box"/>
    <property type="match status" value="4"/>
</dbReference>
<protein>
    <recommendedName>
        <fullName evidence="6">ZZ-type domain-containing protein</fullName>
    </recommendedName>
</protein>
<feature type="transmembrane region" description="Helical" evidence="5">
    <location>
        <begin position="48"/>
        <end position="67"/>
    </location>
</feature>
<accession>A0AAJ0ADA9</accession>
<evidence type="ECO:0000256" key="4">
    <source>
        <dbReference type="PROSITE-ProRule" id="PRU00228"/>
    </source>
</evidence>
<dbReference type="Gene3D" id="3.30.60.90">
    <property type="match status" value="2"/>
</dbReference>
<dbReference type="Proteomes" id="UP001224890">
    <property type="component" value="Unassembled WGS sequence"/>
</dbReference>
<keyword evidence="5" id="KW-1133">Transmembrane helix</keyword>
<feature type="domain" description="ZZ-type" evidence="6">
    <location>
        <begin position="498"/>
        <end position="552"/>
    </location>
</feature>
<dbReference type="GeneID" id="85451024"/>
<dbReference type="GO" id="GO:0008270">
    <property type="term" value="F:zinc ion binding"/>
    <property type="evidence" value="ECO:0007669"/>
    <property type="project" value="UniProtKB-KW"/>
</dbReference>
<proteinExistence type="predicted"/>
<evidence type="ECO:0000256" key="3">
    <source>
        <dbReference type="ARBA" id="ARBA00022833"/>
    </source>
</evidence>
<keyword evidence="8" id="KW-1185">Reference proteome</keyword>
<name>A0AAJ0ADA9_9PEZI</name>
<evidence type="ECO:0000256" key="5">
    <source>
        <dbReference type="SAM" id="Phobius"/>
    </source>
</evidence>
<feature type="domain" description="ZZ-type" evidence="6">
    <location>
        <begin position="422"/>
        <end position="479"/>
    </location>
</feature>
<evidence type="ECO:0000259" key="6">
    <source>
        <dbReference type="PROSITE" id="PS50135"/>
    </source>
</evidence>
<dbReference type="EMBL" id="JAHMHR010000043">
    <property type="protein sequence ID" value="KAK1671823.1"/>
    <property type="molecule type" value="Genomic_DNA"/>
</dbReference>
<keyword evidence="5" id="KW-0812">Transmembrane</keyword>
<evidence type="ECO:0000313" key="8">
    <source>
        <dbReference type="Proteomes" id="UP001224890"/>
    </source>
</evidence>
<comment type="caution">
    <text evidence="7">The sequence shown here is derived from an EMBL/GenBank/DDBJ whole genome shotgun (WGS) entry which is preliminary data.</text>
</comment>
<gene>
    <name evidence="7" type="ORF">BDP55DRAFT_283952</name>
</gene>
<sequence length="552" mass="60027">MGLNDICQHFDEGEYTARIISSTDEELVQREVVKTRQQITAYFSGGTYLGMAIPTCGASLIMAPLAARKFYISRKKLKIVQTELERRQIPLYETRKRDVAISAITGTIGLAVGMVTLGATDCLTDGLMFTPLGNSGASGASAIGALSADPVGAVGDAIQGAAAQFQEVGTNITGDTMGQTILPEVQLMEVHDIDTGATAEMLVATPEVAGAWNMGVDLAQTAEKALASFLATAGSALVMEAAAGYGKARGRCCPRLLGVFSAMNCDSYGEQIGKGQYRHCCLCENDNFDLCQACYSKGSRCRSASHNMTLLQPAMNQDLSPETPIINLYPNWENEIVQFVTRSQLSGGKYTLFGCDHCGEAIRQGNCYHCFDCGNYDSCEKCYKDGSSCGVTNHVLSALVCAVDCSTHRYWVSDCRWSKGMSSAKQCSCCHEMVNQGRYYHCCNCDGDDYDLCHACYKVGERCRNPTQHTLQLHLAGNDLSLWAYPETCARHSHSFQSGTVNCDHCSEKITRGNFYHCCECEENYDACASCYSKGKGCKDVSHSLNMHYVES</sequence>
<dbReference type="AlphaFoldDB" id="A0AAJ0ADA9"/>
<reference evidence="7" key="1">
    <citation type="submission" date="2021-06" db="EMBL/GenBank/DDBJ databases">
        <title>Comparative genomics, transcriptomics and evolutionary studies reveal genomic signatures of adaptation to plant cell wall in hemibiotrophic fungi.</title>
        <authorList>
            <consortium name="DOE Joint Genome Institute"/>
            <person name="Baroncelli R."/>
            <person name="Diaz J.F."/>
            <person name="Benocci T."/>
            <person name="Peng M."/>
            <person name="Battaglia E."/>
            <person name="Haridas S."/>
            <person name="Andreopoulos W."/>
            <person name="Labutti K."/>
            <person name="Pangilinan J."/>
            <person name="Floch G.L."/>
            <person name="Makela M.R."/>
            <person name="Henrissat B."/>
            <person name="Grigoriev I.V."/>
            <person name="Crouch J.A."/>
            <person name="De Vries R.P."/>
            <person name="Sukno S.A."/>
            <person name="Thon M.R."/>
        </authorList>
    </citation>
    <scope>NUCLEOTIDE SEQUENCE</scope>
    <source>
        <strain evidence="7">CBS 193.32</strain>
    </source>
</reference>
<evidence type="ECO:0000256" key="1">
    <source>
        <dbReference type="ARBA" id="ARBA00022723"/>
    </source>
</evidence>
<dbReference type="RefSeq" id="XP_060425826.1">
    <property type="nucleotide sequence ID" value="XM_060566498.1"/>
</dbReference>
<dbReference type="PROSITE" id="PS50135">
    <property type="entry name" value="ZF_ZZ_2"/>
    <property type="match status" value="2"/>
</dbReference>
<dbReference type="InterPro" id="IPR000433">
    <property type="entry name" value="Znf_ZZ"/>
</dbReference>
<keyword evidence="5" id="KW-0472">Membrane</keyword>
<evidence type="ECO:0000256" key="2">
    <source>
        <dbReference type="ARBA" id="ARBA00022771"/>
    </source>
</evidence>